<dbReference type="SUPFAM" id="SSF52540">
    <property type="entry name" value="P-loop containing nucleoside triphosphate hydrolases"/>
    <property type="match status" value="1"/>
</dbReference>
<dbReference type="GO" id="GO:0006270">
    <property type="term" value="P:DNA replication initiation"/>
    <property type="evidence" value="ECO:0007669"/>
    <property type="project" value="TreeGrafter"/>
</dbReference>
<dbReference type="Pfam" id="PF00004">
    <property type="entry name" value="AAA"/>
    <property type="match status" value="1"/>
</dbReference>
<feature type="domain" description="ATPase AAA-type core" evidence="1">
    <location>
        <begin position="63"/>
        <end position="227"/>
    </location>
</feature>
<dbReference type="GO" id="GO:0005664">
    <property type="term" value="C:nuclear origin of replication recognition complex"/>
    <property type="evidence" value="ECO:0007669"/>
    <property type="project" value="TreeGrafter"/>
</dbReference>
<dbReference type="InterPro" id="IPR027417">
    <property type="entry name" value="P-loop_NTPase"/>
</dbReference>
<organism evidence="2 3">
    <name type="scientific">Babesia gibsoni</name>
    <dbReference type="NCBI Taxonomy" id="33632"/>
    <lineage>
        <taxon>Eukaryota</taxon>
        <taxon>Sar</taxon>
        <taxon>Alveolata</taxon>
        <taxon>Apicomplexa</taxon>
        <taxon>Aconoidasida</taxon>
        <taxon>Piroplasmida</taxon>
        <taxon>Babesiidae</taxon>
        <taxon>Babesia</taxon>
    </lineage>
</organism>
<gene>
    <name evidence="2" type="ORF">BgAZ_105750</name>
</gene>
<name>A0AAD8PFZ6_BABGI</name>
<protein>
    <recommendedName>
        <fullName evidence="1">ATPase AAA-type core domain-containing protein</fullName>
    </recommendedName>
</protein>
<evidence type="ECO:0000313" key="3">
    <source>
        <dbReference type="Proteomes" id="UP001230268"/>
    </source>
</evidence>
<accession>A0AAD8PFZ6</accession>
<dbReference type="AlphaFoldDB" id="A0AAD8PFZ6"/>
<comment type="caution">
    <text evidence="2">The sequence shown here is derived from an EMBL/GenBank/DDBJ whole genome shotgun (WGS) entry which is preliminary data.</text>
</comment>
<sequence length="455" mass="51307">MVESNSTAEAVRRHMRQRLYNIASCEQFHLHDDVPANHWMQQKVDSMKNRLKAVISELANSIILVLGPPGSGKTYLVKSALKSISESTFMKDDKEWKVEYIFIEAYNHKDEIRCIKQLLDTVEKMVNISMKRGCGLSFQDVQDRLCHAMKLLKEAGIYLVIVLEGMDVLTKGSNDCSVTTGSCARRQGLLYVIGNMVASNAFSFTFICITSDIRTMERMEKRVKSRFMHDTVYCYNGDNIAKIFGSGGLNVLGPTCEVTLNSEGKMAVSEDVECGCNVTSLVASACVTLPDSAFEELDKGRVKISSEAMSSAIMHNKEKEYIVRTIEQLTLVDHHILVCLARLHVRGVAQITFVDLEEDINAMVTHFPHEKQTVPHLQGLMRAYLRLIEFGILEWVNFEYNWVGSSSGRVNIGDLRGTNASCRFSHYQLYLKMDHSKLMPSYLSVWLSLAGRTLK</sequence>
<evidence type="ECO:0000313" key="2">
    <source>
        <dbReference type="EMBL" id="KAK1444669.1"/>
    </source>
</evidence>
<dbReference type="Proteomes" id="UP001230268">
    <property type="component" value="Unassembled WGS sequence"/>
</dbReference>
<dbReference type="PANTHER" id="PTHR12087:SF0">
    <property type="entry name" value="ORIGIN RECOGNITION COMPLEX SUBUNIT 4"/>
    <property type="match status" value="1"/>
</dbReference>
<dbReference type="InterPro" id="IPR016527">
    <property type="entry name" value="ORC4"/>
</dbReference>
<dbReference type="PANTHER" id="PTHR12087">
    <property type="entry name" value="ORIGIN RECOGNITION COMPLEX SUBUNIT 4"/>
    <property type="match status" value="1"/>
</dbReference>
<dbReference type="EMBL" id="JAVEPI010000001">
    <property type="protein sequence ID" value="KAK1444669.1"/>
    <property type="molecule type" value="Genomic_DNA"/>
</dbReference>
<keyword evidence="3" id="KW-1185">Reference proteome</keyword>
<evidence type="ECO:0000259" key="1">
    <source>
        <dbReference type="Pfam" id="PF00004"/>
    </source>
</evidence>
<dbReference type="GO" id="GO:0003688">
    <property type="term" value="F:DNA replication origin binding"/>
    <property type="evidence" value="ECO:0007669"/>
    <property type="project" value="TreeGrafter"/>
</dbReference>
<proteinExistence type="predicted"/>
<reference evidence="2" key="1">
    <citation type="submission" date="2023-08" db="EMBL/GenBank/DDBJ databases">
        <title>Draft sequence of the Babesia gibsoni genome.</title>
        <authorList>
            <person name="Yamagishi J.Y."/>
            <person name="Xuan X.X."/>
        </authorList>
    </citation>
    <scope>NUCLEOTIDE SEQUENCE</scope>
    <source>
        <strain evidence="2">Azabu</strain>
    </source>
</reference>
<dbReference type="InterPro" id="IPR003959">
    <property type="entry name" value="ATPase_AAA_core"/>
</dbReference>
<dbReference type="GO" id="GO:0005524">
    <property type="term" value="F:ATP binding"/>
    <property type="evidence" value="ECO:0007669"/>
    <property type="project" value="InterPro"/>
</dbReference>
<dbReference type="GO" id="GO:0016887">
    <property type="term" value="F:ATP hydrolysis activity"/>
    <property type="evidence" value="ECO:0007669"/>
    <property type="project" value="InterPro"/>
</dbReference>
<dbReference type="Gene3D" id="3.40.50.300">
    <property type="entry name" value="P-loop containing nucleotide triphosphate hydrolases"/>
    <property type="match status" value="1"/>
</dbReference>